<protein>
    <recommendedName>
        <fullName evidence="3">Baseplate protein J-like domain-containing protein</fullName>
    </recommendedName>
</protein>
<proteinExistence type="predicted"/>
<sequence length="389" mass="43467">MEINQNGFKADSFIEILTRLSNQLKGIYGQDINLDQDTPDGQLVGINTTIIDDLQSLGLYIYNSMDPDLAEGVNLDKLLKLLARTRIPATKSTVDIQLVLNKDVTIPATYTISDTNNQQWQISTSQTLTAGTHLVTFESVDYGTITADINTINQQVTILTEIDSLTNPNPAVPGRDEESDQILRERRNKILEVNAYSTIGSIVGKILTLDNVIDVCPYENKTKIDDEITGVPANSYWLIVKGGEIDQIAEVIAKDKTGGTGLKGQIEFNYVENFVRQDGTIRPIIHEVNFDRPTEKDIYLKFNVKRRIPTQSIDIENIKNTLANKSFYIAQNITVTELYATIYSASSNFIATDLQVSKDNISFVDNLLIAGYDEEFVIKQENIEITEIS</sequence>
<name>A0ABX5JJ09_9BACT</name>
<keyword evidence="2" id="KW-1185">Reference proteome</keyword>
<organism evidence="1 2">
    <name type="scientific">Arcobacter lacus</name>
    <dbReference type="NCBI Taxonomy" id="1912876"/>
    <lineage>
        <taxon>Bacteria</taxon>
        <taxon>Pseudomonadati</taxon>
        <taxon>Campylobacterota</taxon>
        <taxon>Epsilonproteobacteria</taxon>
        <taxon>Campylobacterales</taxon>
        <taxon>Arcobacteraceae</taxon>
        <taxon>Arcobacter</taxon>
    </lineage>
</organism>
<dbReference type="Proteomes" id="UP000251311">
    <property type="component" value="Unassembled WGS sequence"/>
</dbReference>
<evidence type="ECO:0000313" key="2">
    <source>
        <dbReference type="Proteomes" id="UP000251311"/>
    </source>
</evidence>
<dbReference type="EMBL" id="MUXF01000008">
    <property type="protein sequence ID" value="PUE66763.1"/>
    <property type="molecule type" value="Genomic_DNA"/>
</dbReference>
<accession>A0ABX5JJ09</accession>
<reference evidence="1 2" key="1">
    <citation type="submission" date="2017-02" db="EMBL/GenBank/DDBJ databases">
        <title>Arcobacter lacus sp. nov., a new species isolated from reclaimed water.</title>
        <authorList>
            <person name="Figueras M.J."/>
            <person name="Perez-Cataluna A."/>
            <person name="Salas-Masso N."/>
        </authorList>
    </citation>
    <scope>NUCLEOTIDE SEQUENCE [LARGE SCALE GENOMIC DNA]</scope>
    <source>
        <strain evidence="1 2">RW43-9</strain>
    </source>
</reference>
<dbReference type="RefSeq" id="WP_108527595.1">
    <property type="nucleotide sequence ID" value="NZ_MUXF01000008.1"/>
</dbReference>
<gene>
    <name evidence="1" type="ORF">B0175_05195</name>
</gene>
<comment type="caution">
    <text evidence="1">The sequence shown here is derived from an EMBL/GenBank/DDBJ whole genome shotgun (WGS) entry which is preliminary data.</text>
</comment>
<evidence type="ECO:0008006" key="3">
    <source>
        <dbReference type="Google" id="ProtNLM"/>
    </source>
</evidence>
<evidence type="ECO:0000313" key="1">
    <source>
        <dbReference type="EMBL" id="PUE66763.1"/>
    </source>
</evidence>